<gene>
    <name evidence="2" type="ORF">G3N55_11910</name>
</gene>
<name>A0A6N9TT17_DISTH</name>
<protein>
    <recommendedName>
        <fullName evidence="4">Septum formation initiator family protein</fullName>
    </recommendedName>
</protein>
<feature type="non-terminal residue" evidence="2">
    <location>
        <position position="82"/>
    </location>
</feature>
<evidence type="ECO:0000313" key="3">
    <source>
        <dbReference type="Proteomes" id="UP000469346"/>
    </source>
</evidence>
<dbReference type="AlphaFoldDB" id="A0A6N9TT17"/>
<dbReference type="RefSeq" id="WP_163299869.1">
    <property type="nucleotide sequence ID" value="NZ_JAAGRR010000202.1"/>
</dbReference>
<comment type="caution">
    <text evidence="2">The sequence shown here is derived from an EMBL/GenBank/DDBJ whole genome shotgun (WGS) entry which is preliminary data.</text>
</comment>
<evidence type="ECO:0000256" key="1">
    <source>
        <dbReference type="SAM" id="Phobius"/>
    </source>
</evidence>
<keyword evidence="1" id="KW-0812">Transmembrane</keyword>
<proteinExistence type="predicted"/>
<sequence>MAAEATRSAGSSRVIRYGAVVIGLILWYALVWDPLWGKMGELETADLAAETKIARLQREERLYRKDAARVEVLRRRVEGLRR</sequence>
<organism evidence="2 3">
    <name type="scientific">Dissulfurirhabdus thermomarina</name>
    <dbReference type="NCBI Taxonomy" id="1765737"/>
    <lineage>
        <taxon>Bacteria</taxon>
        <taxon>Deltaproteobacteria</taxon>
        <taxon>Dissulfurirhabdaceae</taxon>
        <taxon>Dissulfurirhabdus</taxon>
    </lineage>
</organism>
<keyword evidence="1" id="KW-0472">Membrane</keyword>
<keyword evidence="1" id="KW-1133">Transmembrane helix</keyword>
<dbReference type="EMBL" id="JAAGRR010000202">
    <property type="protein sequence ID" value="NDY43540.1"/>
    <property type="molecule type" value="Genomic_DNA"/>
</dbReference>
<evidence type="ECO:0000313" key="2">
    <source>
        <dbReference type="EMBL" id="NDY43540.1"/>
    </source>
</evidence>
<reference evidence="2 3" key="1">
    <citation type="submission" date="2020-02" db="EMBL/GenBank/DDBJ databases">
        <title>Comparative genomics of sulfur disproportionating microorganisms.</title>
        <authorList>
            <person name="Ward L.M."/>
            <person name="Bertran E."/>
            <person name="Johnston D.T."/>
        </authorList>
    </citation>
    <scope>NUCLEOTIDE SEQUENCE [LARGE SCALE GENOMIC DNA]</scope>
    <source>
        <strain evidence="2 3">DSM 100025</strain>
    </source>
</reference>
<dbReference type="Proteomes" id="UP000469346">
    <property type="component" value="Unassembled WGS sequence"/>
</dbReference>
<accession>A0A6N9TT17</accession>
<evidence type="ECO:0008006" key="4">
    <source>
        <dbReference type="Google" id="ProtNLM"/>
    </source>
</evidence>
<feature type="transmembrane region" description="Helical" evidence="1">
    <location>
        <begin position="14"/>
        <end position="32"/>
    </location>
</feature>
<keyword evidence="3" id="KW-1185">Reference proteome</keyword>